<evidence type="ECO:0000256" key="2">
    <source>
        <dbReference type="ARBA" id="ARBA00023125"/>
    </source>
</evidence>
<comment type="caution">
    <text evidence="6">The sequence shown here is derived from an EMBL/GenBank/DDBJ whole genome shotgun (WGS) entry which is preliminary data.</text>
</comment>
<dbReference type="Gene3D" id="1.10.357.10">
    <property type="entry name" value="Tetracycline Repressor, domain 2"/>
    <property type="match status" value="1"/>
</dbReference>
<dbReference type="FunFam" id="1.10.10.60:FF:000141">
    <property type="entry name" value="TetR family transcriptional regulator"/>
    <property type="match status" value="1"/>
</dbReference>
<dbReference type="SUPFAM" id="SSF46689">
    <property type="entry name" value="Homeodomain-like"/>
    <property type="match status" value="1"/>
</dbReference>
<keyword evidence="3" id="KW-0804">Transcription</keyword>
<keyword evidence="1" id="KW-0805">Transcription regulation</keyword>
<accession>K2REB8</accession>
<feature type="domain" description="HTH tetR-type" evidence="5">
    <location>
        <begin position="12"/>
        <end position="72"/>
    </location>
</feature>
<organism evidence="6 7">
    <name type="scientific">Methanobacterium formicicum (strain DSM 3637 / PP1)</name>
    <dbReference type="NCBI Taxonomy" id="1204725"/>
    <lineage>
        <taxon>Archaea</taxon>
        <taxon>Methanobacteriati</taxon>
        <taxon>Methanobacteriota</taxon>
        <taxon>Methanomada group</taxon>
        <taxon>Methanobacteria</taxon>
        <taxon>Methanobacteriales</taxon>
        <taxon>Methanobacteriaceae</taxon>
        <taxon>Methanobacterium</taxon>
    </lineage>
</organism>
<feature type="DNA-binding region" description="H-T-H motif" evidence="4">
    <location>
        <begin position="35"/>
        <end position="54"/>
    </location>
</feature>
<dbReference type="PROSITE" id="PS50977">
    <property type="entry name" value="HTH_TETR_2"/>
    <property type="match status" value="1"/>
</dbReference>
<dbReference type="Proteomes" id="UP000007360">
    <property type="component" value="Unassembled WGS sequence"/>
</dbReference>
<evidence type="ECO:0000256" key="3">
    <source>
        <dbReference type="ARBA" id="ARBA00023163"/>
    </source>
</evidence>
<name>K2REB8_METFP</name>
<dbReference type="RefSeq" id="WP_004029260.1">
    <property type="nucleotide sequence ID" value="NZ_AMPO01000001.1"/>
</dbReference>
<evidence type="ECO:0000313" key="7">
    <source>
        <dbReference type="Proteomes" id="UP000007360"/>
    </source>
</evidence>
<dbReference type="PANTHER" id="PTHR30055">
    <property type="entry name" value="HTH-TYPE TRANSCRIPTIONAL REGULATOR RUTR"/>
    <property type="match status" value="1"/>
</dbReference>
<dbReference type="InterPro" id="IPR036271">
    <property type="entry name" value="Tet_transcr_reg_TetR-rel_C_sf"/>
</dbReference>
<evidence type="ECO:0000256" key="1">
    <source>
        <dbReference type="ARBA" id="ARBA00023015"/>
    </source>
</evidence>
<keyword evidence="7" id="KW-1185">Reference proteome</keyword>
<evidence type="ECO:0000256" key="4">
    <source>
        <dbReference type="PROSITE-ProRule" id="PRU00335"/>
    </source>
</evidence>
<protein>
    <submittedName>
        <fullName evidence="6">TetR family transcriptional regulator</fullName>
    </submittedName>
</protein>
<dbReference type="EMBL" id="AMPO01000001">
    <property type="protein sequence ID" value="EKF86704.1"/>
    <property type="molecule type" value="Genomic_DNA"/>
</dbReference>
<dbReference type="InterPro" id="IPR009057">
    <property type="entry name" value="Homeodomain-like_sf"/>
</dbReference>
<reference evidence="6 7" key="1">
    <citation type="journal article" date="2012" name="J. Bacteriol.">
        <title>Draft genome sequence of Methanobacterium formicicum DSM 3637, an archaebacterium isolated from the methane producer amoeba Pelomyxa palustris.</title>
        <authorList>
            <person name="Gutierrez G."/>
        </authorList>
    </citation>
    <scope>NUCLEOTIDE SEQUENCE [LARGE SCALE GENOMIC DNA]</scope>
    <source>
        <strain evidence="7">DSM 3637 / PP1</strain>
    </source>
</reference>
<evidence type="ECO:0000259" key="5">
    <source>
        <dbReference type="PROSITE" id="PS50977"/>
    </source>
</evidence>
<dbReference type="PATRIC" id="fig|1204725.3.peg.83"/>
<dbReference type="InterPro" id="IPR050109">
    <property type="entry name" value="HTH-type_TetR-like_transc_reg"/>
</dbReference>
<dbReference type="GO" id="GO:0003700">
    <property type="term" value="F:DNA-binding transcription factor activity"/>
    <property type="evidence" value="ECO:0007669"/>
    <property type="project" value="TreeGrafter"/>
</dbReference>
<sequence>MSTSDRNVRKKEKRRNEIINAAETLFFSKGYENVSLDEIARKVDLGRSTLYLYFENKEELFFAIVLRGTIILYSLIEEETQKVKIGVEKLAAFRKAYYTFAKTYPDYLKSYNYFLSGRFDLSNININNKHKIGQIEHSKYYLEYKKLIEDTNSLANFPIPKFTTGEYLKEILNLRSDMLNILCDAIKHGINEGNIRSDVNPVEATALLTLIANSLDNMPPDLSNLLESQNISHDQFLMDVGDFIGYMVSSKVSKKLE</sequence>
<keyword evidence="2 4" id="KW-0238">DNA-binding</keyword>
<dbReference type="GO" id="GO:0000976">
    <property type="term" value="F:transcription cis-regulatory region binding"/>
    <property type="evidence" value="ECO:0007669"/>
    <property type="project" value="TreeGrafter"/>
</dbReference>
<dbReference type="SUPFAM" id="SSF48498">
    <property type="entry name" value="Tetracyclin repressor-like, C-terminal domain"/>
    <property type="match status" value="1"/>
</dbReference>
<proteinExistence type="predicted"/>
<dbReference type="InterPro" id="IPR001647">
    <property type="entry name" value="HTH_TetR"/>
</dbReference>
<dbReference type="Gene3D" id="1.10.10.60">
    <property type="entry name" value="Homeodomain-like"/>
    <property type="match status" value="1"/>
</dbReference>
<gene>
    <name evidence="6" type="ORF">A994_00420</name>
</gene>
<dbReference type="PRINTS" id="PR00455">
    <property type="entry name" value="HTHTETR"/>
</dbReference>
<dbReference type="PANTHER" id="PTHR30055:SF234">
    <property type="entry name" value="HTH-TYPE TRANSCRIPTIONAL REGULATOR BETI"/>
    <property type="match status" value="1"/>
</dbReference>
<dbReference type="AlphaFoldDB" id="K2REB8"/>
<dbReference type="OrthoDB" id="135877at2157"/>
<evidence type="ECO:0000313" key="6">
    <source>
        <dbReference type="EMBL" id="EKF86704.1"/>
    </source>
</evidence>
<dbReference type="Pfam" id="PF00440">
    <property type="entry name" value="TetR_N"/>
    <property type="match status" value="1"/>
</dbReference>